<protein>
    <submittedName>
        <fullName evidence="2">Transposase</fullName>
    </submittedName>
</protein>
<evidence type="ECO:0000313" key="2">
    <source>
        <dbReference type="EMBL" id="QQE87415.1"/>
    </source>
</evidence>
<dbReference type="RefSeq" id="WP_198866316.1">
    <property type="nucleotide sequence ID" value="NZ_CP066310.1"/>
</dbReference>
<feature type="domain" description="Tc1-like transposase DDE" evidence="1">
    <location>
        <begin position="57"/>
        <end position="172"/>
    </location>
</feature>
<dbReference type="AlphaFoldDB" id="A0AAP9YAT8"/>
<dbReference type="Gene3D" id="3.30.420.10">
    <property type="entry name" value="Ribonuclease H-like superfamily/Ribonuclease H"/>
    <property type="match status" value="1"/>
</dbReference>
<dbReference type="InterPro" id="IPR038717">
    <property type="entry name" value="Tc1-like_DDE_dom"/>
</dbReference>
<evidence type="ECO:0000313" key="3">
    <source>
        <dbReference type="EMBL" id="QQE90414.1"/>
    </source>
</evidence>
<proteinExistence type="predicted"/>
<dbReference type="EMBL" id="CP066310">
    <property type="protein sequence ID" value="QQE90414.1"/>
    <property type="molecule type" value="Genomic_DNA"/>
</dbReference>
<evidence type="ECO:0000259" key="1">
    <source>
        <dbReference type="Pfam" id="PF13358"/>
    </source>
</evidence>
<dbReference type="EMBL" id="CP066310">
    <property type="protein sequence ID" value="QQE87415.1"/>
    <property type="molecule type" value="Genomic_DNA"/>
</dbReference>
<dbReference type="Pfam" id="PF13358">
    <property type="entry name" value="DDE_3"/>
    <property type="match status" value="1"/>
</dbReference>
<dbReference type="Proteomes" id="UP000596192">
    <property type="component" value="Chromosome"/>
</dbReference>
<reference evidence="2 4" key="1">
    <citation type="submission" date="2020-12" db="EMBL/GenBank/DDBJ databases">
        <title>Genomic Analysis and Response surface optimization of nitrogen-fixing conditions for A. chroococcum strain HR1, Isolation from rhizosphere soil.</title>
        <authorList>
            <person name="Li J."/>
            <person name="Yang H."/>
            <person name="Liu H."/>
            <person name="Wang C."/>
            <person name="Tian Y."/>
            <person name="Lu X.Y."/>
        </authorList>
    </citation>
    <scope>NUCLEOTIDE SEQUENCE [LARGE SCALE GENOMIC DNA]</scope>
    <source>
        <strain evidence="2 4">HR1</strain>
    </source>
</reference>
<evidence type="ECO:0000313" key="4">
    <source>
        <dbReference type="Proteomes" id="UP000596192"/>
    </source>
</evidence>
<gene>
    <name evidence="3" type="ORF">GKQ51_09120</name>
    <name evidence="2" type="ORF">GKQ51_14010</name>
</gene>
<accession>A0AAP9YAT8</accession>
<dbReference type="InterPro" id="IPR036397">
    <property type="entry name" value="RNaseH_sf"/>
</dbReference>
<dbReference type="GO" id="GO:0003676">
    <property type="term" value="F:nucleic acid binding"/>
    <property type="evidence" value="ECO:0007669"/>
    <property type="project" value="InterPro"/>
</dbReference>
<sequence>MRAKKRRDWLIELATTHPDWVLGFQDEVWWSRFARPSLKAWSAGPALRLQQLSVDPQDAEPKALSCYGLLRADTGQRLLRFVKGRPVSQVTEDFLEWVCERLASEGKKALLMIWDNASWHVSHRVRAWIGAHNRRARAEGGVRIVTCRLPSKSPWLNRIEPCWVHGKRAIHEPERPLTIAEVMERVCTYYGCEQLPPLEQDVG</sequence>
<organism evidence="2 4">
    <name type="scientific">Azotobacter chroococcum</name>
    <dbReference type="NCBI Taxonomy" id="353"/>
    <lineage>
        <taxon>Bacteria</taxon>
        <taxon>Pseudomonadati</taxon>
        <taxon>Pseudomonadota</taxon>
        <taxon>Gammaproteobacteria</taxon>
        <taxon>Pseudomonadales</taxon>
        <taxon>Pseudomonadaceae</taxon>
        <taxon>Azotobacter</taxon>
    </lineage>
</organism>
<name>A0AAP9YAT8_9GAMM</name>